<dbReference type="InterPro" id="IPR002102">
    <property type="entry name" value="Cohesin_dom"/>
</dbReference>
<dbReference type="CDD" id="cd08547">
    <property type="entry name" value="Type_II_cohesin"/>
    <property type="match status" value="1"/>
</dbReference>
<proteinExistence type="predicted"/>
<organism evidence="3 4">
    <name type="scientific">Haloarchaeobius iranensis</name>
    <dbReference type="NCBI Taxonomy" id="996166"/>
    <lineage>
        <taxon>Archaea</taxon>
        <taxon>Methanobacteriati</taxon>
        <taxon>Methanobacteriota</taxon>
        <taxon>Stenosarchaea group</taxon>
        <taxon>Halobacteria</taxon>
        <taxon>Halobacteriales</taxon>
        <taxon>Halorubellaceae</taxon>
        <taxon>Haloarchaeobius</taxon>
    </lineage>
</organism>
<dbReference type="RefSeq" id="WP_089731054.1">
    <property type="nucleotide sequence ID" value="NZ_FNIA01000001.1"/>
</dbReference>
<evidence type="ECO:0000259" key="2">
    <source>
        <dbReference type="Pfam" id="PF00963"/>
    </source>
</evidence>
<evidence type="ECO:0000313" key="4">
    <source>
        <dbReference type="Proteomes" id="UP000199370"/>
    </source>
</evidence>
<dbReference type="InterPro" id="IPR008965">
    <property type="entry name" value="CBM2/CBM3_carb-bd_dom_sf"/>
</dbReference>
<dbReference type="Pfam" id="PF00963">
    <property type="entry name" value="Cohesin"/>
    <property type="match status" value="1"/>
</dbReference>
<dbReference type="OrthoDB" id="222638at2157"/>
<dbReference type="SUPFAM" id="SSF49384">
    <property type="entry name" value="Carbohydrate-binding domain"/>
    <property type="match status" value="1"/>
</dbReference>
<gene>
    <name evidence="3" type="ORF">SAMN05192554_10184</name>
</gene>
<evidence type="ECO:0000313" key="3">
    <source>
        <dbReference type="EMBL" id="SDM33003.1"/>
    </source>
</evidence>
<keyword evidence="4" id="KW-1185">Reference proteome</keyword>
<dbReference type="Proteomes" id="UP000199370">
    <property type="component" value="Unassembled WGS sequence"/>
</dbReference>
<name>A0A1G9SBX7_9EURY</name>
<sequence>MTTNRLPDGTTLLLVALCLALVAVPIAATQDSATLSLSSAEAESASDTVTVTLAADGSDVAGYQANVTFDPSVVQVQRVSGADYSDPVQNVDNEAGWVFLTQSQANGVDDPQLATITFEVVGSAGERSTLSFVESDTRVNDAAGAHVDVSLDSGTVSVADGAGVTAHGDGSQATADGGGEDPAAGTANQQVGSGTATPGGAAGGNGTGLSTPMLVGGAAALLAGGVLLGRRAS</sequence>
<dbReference type="EMBL" id="FNIA01000001">
    <property type="protein sequence ID" value="SDM33003.1"/>
    <property type="molecule type" value="Genomic_DNA"/>
</dbReference>
<evidence type="ECO:0000256" key="1">
    <source>
        <dbReference type="SAM" id="MobiDB-lite"/>
    </source>
</evidence>
<dbReference type="AlphaFoldDB" id="A0A1G9SBX7"/>
<dbReference type="Gene3D" id="2.60.40.680">
    <property type="match status" value="1"/>
</dbReference>
<dbReference type="STRING" id="996166.SAMN05192554_10184"/>
<dbReference type="GO" id="GO:0030246">
    <property type="term" value="F:carbohydrate binding"/>
    <property type="evidence" value="ECO:0007669"/>
    <property type="project" value="InterPro"/>
</dbReference>
<accession>A0A1G9SBX7</accession>
<feature type="domain" description="Cohesin" evidence="2">
    <location>
        <begin position="34"/>
        <end position="158"/>
    </location>
</feature>
<dbReference type="GO" id="GO:0000272">
    <property type="term" value="P:polysaccharide catabolic process"/>
    <property type="evidence" value="ECO:0007669"/>
    <property type="project" value="InterPro"/>
</dbReference>
<feature type="region of interest" description="Disordered" evidence="1">
    <location>
        <begin position="160"/>
        <end position="204"/>
    </location>
</feature>
<protein>
    <submittedName>
        <fullName evidence="3">Cohesin domain-containing protein</fullName>
    </submittedName>
</protein>
<reference evidence="3 4" key="1">
    <citation type="submission" date="2016-10" db="EMBL/GenBank/DDBJ databases">
        <authorList>
            <person name="de Groot N.N."/>
        </authorList>
    </citation>
    <scope>NUCLEOTIDE SEQUENCE [LARGE SCALE GENOMIC DNA]</scope>
    <source>
        <strain evidence="4">EB21,IBRC-M 10013,KCTC 4048</strain>
    </source>
</reference>